<dbReference type="InterPro" id="IPR011989">
    <property type="entry name" value="ARM-like"/>
</dbReference>
<evidence type="ECO:0000313" key="10">
    <source>
        <dbReference type="EMBL" id="EAX97288.1"/>
    </source>
</evidence>
<dbReference type="FunCoup" id="A2FCR4">
    <property type="interactions" value="433"/>
</dbReference>
<dbReference type="GO" id="GO:0006896">
    <property type="term" value="P:Golgi to vacuole transport"/>
    <property type="evidence" value="ECO:0000318"/>
    <property type="project" value="GO_Central"/>
</dbReference>
<keyword evidence="5" id="KW-0677">Repeat</keyword>
<dbReference type="Gene3D" id="1.25.10.10">
    <property type="entry name" value="Leucine-rich Repeat Variant"/>
    <property type="match status" value="1"/>
</dbReference>
<proteinExistence type="inferred from homology"/>
<comment type="similarity">
    <text evidence="2">Belongs to the adaptor complexes large subunit family.</text>
</comment>
<feature type="domain" description="Clathrin/coatomer adaptor adaptin-like N-terminal" evidence="9">
    <location>
        <begin position="23"/>
        <end position="544"/>
    </location>
</feature>
<dbReference type="EMBL" id="DS113721">
    <property type="protein sequence ID" value="EAX97288.1"/>
    <property type="molecule type" value="Genomic_DNA"/>
</dbReference>
<dbReference type="PANTHER" id="PTHR22781:SF12">
    <property type="entry name" value="AP-3 COMPLEX SUBUNIT DELTA-1"/>
    <property type="match status" value="1"/>
</dbReference>
<keyword evidence="11" id="KW-1185">Reference proteome</keyword>
<feature type="region of interest" description="Disordered" evidence="8">
    <location>
        <begin position="608"/>
        <end position="672"/>
    </location>
</feature>
<sequence length="889" mass="100471">MNFNLAERSQEYYRAVFEGKQTEYITEMLQKIQAELRSQSTLAKIESIPQLIFINFLGYDTSWADFDLLDVMSIENSFSTKRVSYTAASAMWNCDSNVIVLAPNRISKDITSPNSFTATAVLNSISSFMTETIAQLIAGDVISLMKSQRLPLKQKAIATFYRICLKYQPALKIGIQTLRGALDDPNPSTVRIVLGVFCEFSAHNPQPFVPLIPKFFGMLATCYDNLSQIRLIKILSYLCTVEPRLPKKLIQPFTDLINSTSSHSVLFECIDAVINIPISNSALISNATSRVESFIYNSNPNMRYLALQQFMKLIRLNPRLITDHREIIGECINHDDDSIRLTAIDLISSLATAKTLDNVVGRIYEQLRDPKRPSTKDQLAEKIIEICSRDDYEMISDFEWYIAVLMDISDDPQISCFDLLSEQFLDLAERVPSIRRRIVHEMSRIIENPRFFSADNLLLVASYIIGEFSDDYSLFSSILQPVIINDSARVQACCLAASLKLYLRASESERLELDSLYQLKLPLFASSQYTDVSEKAETLIKLLEIINNSDRKISLLENFCKKLYVFHNDEEEEIDEIPDRPPALDEPVTLFTEETEEDIAYLSGKSKIKKSNRRRKHRKNKNKKQVQDFEINFDQSEDSNEDDEDDEEFDAFEDRPTTSMKASRRKLQQGQEGQLVGQNNSLIVRATDIIISSARPNLVEIELLVTNCARTNFESVEIQVPQSANVKQVVVKPIGQMPQGSSIFHHIMLEIAIINNPQSIRIMLIPSNGGETLEGRIRLVPSNFLLPGDSALLSIAQNESVFISNVSISSNSKPKTVLNALSTMLRANIIRGNDPTSRILFSRTTTGLNVISILKINQGIVEVTVKSSDNNMANSISREIEMKIRSLMA</sequence>
<keyword evidence="7" id="KW-0472">Membrane</keyword>
<evidence type="ECO:0000256" key="2">
    <source>
        <dbReference type="ARBA" id="ARBA00006613"/>
    </source>
</evidence>
<feature type="compositionally biased region" description="Basic residues" evidence="8">
    <location>
        <begin position="608"/>
        <end position="624"/>
    </location>
</feature>
<keyword evidence="4" id="KW-0813">Transport</keyword>
<evidence type="ECO:0000256" key="8">
    <source>
        <dbReference type="SAM" id="MobiDB-lite"/>
    </source>
</evidence>
<dbReference type="RefSeq" id="XP_001310218.1">
    <property type="nucleotide sequence ID" value="XM_001310217.1"/>
</dbReference>
<dbReference type="Proteomes" id="UP000001542">
    <property type="component" value="Unassembled WGS sequence"/>
</dbReference>
<accession>A2FCR4</accession>
<organism evidence="10 11">
    <name type="scientific">Trichomonas vaginalis (strain ATCC PRA-98 / G3)</name>
    <dbReference type="NCBI Taxonomy" id="412133"/>
    <lineage>
        <taxon>Eukaryota</taxon>
        <taxon>Metamonada</taxon>
        <taxon>Parabasalia</taxon>
        <taxon>Trichomonadida</taxon>
        <taxon>Trichomonadidae</taxon>
        <taxon>Trichomonas</taxon>
    </lineage>
</organism>
<name>A2FCR4_TRIV3</name>
<dbReference type="STRING" id="5722.A2FCR4"/>
<evidence type="ECO:0000256" key="4">
    <source>
        <dbReference type="ARBA" id="ARBA00022448"/>
    </source>
</evidence>
<dbReference type="Pfam" id="PF01602">
    <property type="entry name" value="Adaptin_N"/>
    <property type="match status" value="1"/>
</dbReference>
<dbReference type="InterPro" id="IPR017105">
    <property type="entry name" value="AP3_complex_dsu"/>
</dbReference>
<evidence type="ECO:0000256" key="6">
    <source>
        <dbReference type="ARBA" id="ARBA00022927"/>
    </source>
</evidence>
<dbReference type="VEuPathDB" id="TrichDB:TVAG_123380"/>
<evidence type="ECO:0000313" key="11">
    <source>
        <dbReference type="Proteomes" id="UP000001542"/>
    </source>
</evidence>
<dbReference type="SUPFAM" id="SSF48371">
    <property type="entry name" value="ARM repeat"/>
    <property type="match status" value="1"/>
</dbReference>
<evidence type="ECO:0000256" key="7">
    <source>
        <dbReference type="ARBA" id="ARBA00023136"/>
    </source>
</evidence>
<dbReference type="AlphaFoldDB" id="A2FCR4"/>
<evidence type="ECO:0000259" key="9">
    <source>
        <dbReference type="Pfam" id="PF01602"/>
    </source>
</evidence>
<dbReference type="GO" id="GO:0006623">
    <property type="term" value="P:protein targeting to vacuole"/>
    <property type="evidence" value="ECO:0000318"/>
    <property type="project" value="GO_Central"/>
</dbReference>
<dbReference type="GO" id="GO:0030123">
    <property type="term" value="C:AP-3 adaptor complex"/>
    <property type="evidence" value="ECO:0000318"/>
    <property type="project" value="GO_Central"/>
</dbReference>
<reference evidence="10" key="1">
    <citation type="submission" date="2006-10" db="EMBL/GenBank/DDBJ databases">
        <authorList>
            <person name="Amadeo P."/>
            <person name="Zhao Q."/>
            <person name="Wortman J."/>
            <person name="Fraser-Liggett C."/>
            <person name="Carlton J."/>
        </authorList>
    </citation>
    <scope>NUCLEOTIDE SEQUENCE</scope>
    <source>
        <strain evidence="10">G3</strain>
    </source>
</reference>
<evidence type="ECO:0000256" key="3">
    <source>
        <dbReference type="ARBA" id="ARBA00015717"/>
    </source>
</evidence>
<dbReference type="InterPro" id="IPR016024">
    <property type="entry name" value="ARM-type_fold"/>
</dbReference>
<dbReference type="GO" id="GO:0010008">
    <property type="term" value="C:endosome membrane"/>
    <property type="evidence" value="ECO:0000318"/>
    <property type="project" value="GO_Central"/>
</dbReference>
<gene>
    <name evidence="10" type="ORF">TVAG_123380</name>
</gene>
<dbReference type="KEGG" id="tva:4755068"/>
<dbReference type="FunFam" id="1.25.10.10:FF:000251">
    <property type="entry name" value="AP-3 complex subunit delta"/>
    <property type="match status" value="1"/>
</dbReference>
<comment type="subcellular location">
    <subcellularLocation>
        <location evidence="1">Endomembrane system</location>
    </subcellularLocation>
</comment>
<reference evidence="10" key="2">
    <citation type="journal article" date="2007" name="Science">
        <title>Draft genome sequence of the sexually transmitted pathogen Trichomonas vaginalis.</title>
        <authorList>
            <person name="Carlton J.M."/>
            <person name="Hirt R.P."/>
            <person name="Silva J.C."/>
            <person name="Delcher A.L."/>
            <person name="Schatz M."/>
            <person name="Zhao Q."/>
            <person name="Wortman J.R."/>
            <person name="Bidwell S.L."/>
            <person name="Alsmark U.C.M."/>
            <person name="Besteiro S."/>
            <person name="Sicheritz-Ponten T."/>
            <person name="Noel C.J."/>
            <person name="Dacks J.B."/>
            <person name="Foster P.G."/>
            <person name="Simillion C."/>
            <person name="Van de Peer Y."/>
            <person name="Miranda-Saavedra D."/>
            <person name="Barton G.J."/>
            <person name="Westrop G.D."/>
            <person name="Mueller S."/>
            <person name="Dessi D."/>
            <person name="Fiori P.L."/>
            <person name="Ren Q."/>
            <person name="Paulsen I."/>
            <person name="Zhang H."/>
            <person name="Bastida-Corcuera F.D."/>
            <person name="Simoes-Barbosa A."/>
            <person name="Brown M.T."/>
            <person name="Hayes R.D."/>
            <person name="Mukherjee M."/>
            <person name="Okumura C.Y."/>
            <person name="Schneider R."/>
            <person name="Smith A.J."/>
            <person name="Vanacova S."/>
            <person name="Villalvazo M."/>
            <person name="Haas B.J."/>
            <person name="Pertea M."/>
            <person name="Feldblyum T.V."/>
            <person name="Utterback T.R."/>
            <person name="Shu C.L."/>
            <person name="Osoegawa K."/>
            <person name="de Jong P.J."/>
            <person name="Hrdy I."/>
            <person name="Horvathova L."/>
            <person name="Zubacova Z."/>
            <person name="Dolezal P."/>
            <person name="Malik S.B."/>
            <person name="Logsdon J.M. Jr."/>
            <person name="Henze K."/>
            <person name="Gupta A."/>
            <person name="Wang C.C."/>
            <person name="Dunne R.L."/>
            <person name="Upcroft J.A."/>
            <person name="Upcroft P."/>
            <person name="White O."/>
            <person name="Salzberg S.L."/>
            <person name="Tang P."/>
            <person name="Chiu C.-H."/>
            <person name="Lee Y.-S."/>
            <person name="Embley T.M."/>
            <person name="Coombs G.H."/>
            <person name="Mottram J.C."/>
            <person name="Tachezy J."/>
            <person name="Fraser-Liggett C.M."/>
            <person name="Johnson P.J."/>
        </authorList>
    </citation>
    <scope>NUCLEOTIDE SEQUENCE [LARGE SCALE GENOMIC DNA]</scope>
    <source>
        <strain evidence="10">G3</strain>
    </source>
</reference>
<dbReference type="PANTHER" id="PTHR22781">
    <property type="entry name" value="DELTA ADAPTIN-RELATED"/>
    <property type="match status" value="1"/>
</dbReference>
<dbReference type="OrthoDB" id="10264595at2759"/>
<keyword evidence="6" id="KW-0653">Protein transport</keyword>
<evidence type="ECO:0000256" key="5">
    <source>
        <dbReference type="ARBA" id="ARBA00022737"/>
    </source>
</evidence>
<dbReference type="VEuPathDB" id="TrichDB:TVAGG3_0516820"/>
<dbReference type="eggNOG" id="KOG1059">
    <property type="taxonomic scope" value="Eukaryota"/>
</dbReference>
<dbReference type="SMR" id="A2FCR4"/>
<feature type="compositionally biased region" description="Acidic residues" evidence="8">
    <location>
        <begin position="635"/>
        <end position="651"/>
    </location>
</feature>
<dbReference type="InterPro" id="IPR002553">
    <property type="entry name" value="Clathrin/coatomer_adapt-like_N"/>
</dbReference>
<evidence type="ECO:0000256" key="1">
    <source>
        <dbReference type="ARBA" id="ARBA00004308"/>
    </source>
</evidence>
<protein>
    <recommendedName>
        <fullName evidence="3">AP-3 complex subunit delta</fullName>
    </recommendedName>
</protein>
<dbReference type="InParanoid" id="A2FCR4"/>